<name>A0A3M8P8H8_9BACL</name>
<dbReference type="InterPro" id="IPR001248">
    <property type="entry name" value="Pur-cyt_permease"/>
</dbReference>
<dbReference type="Proteomes" id="UP000275473">
    <property type="component" value="Unassembled WGS sequence"/>
</dbReference>
<reference evidence="7 8" key="1">
    <citation type="journal article" date="2018" name="Int. J. Syst. Evol. Microbiol.">
        <title>Planococcus salinus sp. nov., a moderately halophilic bacterium isolated from a saline-alkali soil.</title>
        <authorList>
            <person name="Gan L."/>
        </authorList>
    </citation>
    <scope>NUCLEOTIDE SEQUENCE [LARGE SCALE GENOMIC DNA]</scope>
    <source>
        <strain evidence="7 8">LCB217</strain>
    </source>
</reference>
<dbReference type="NCBIfam" id="TIGR00800">
    <property type="entry name" value="ncs1"/>
    <property type="match status" value="1"/>
</dbReference>
<evidence type="ECO:0000256" key="5">
    <source>
        <dbReference type="ARBA" id="ARBA00023136"/>
    </source>
</evidence>
<evidence type="ECO:0000256" key="3">
    <source>
        <dbReference type="ARBA" id="ARBA00022692"/>
    </source>
</evidence>
<feature type="transmembrane region" description="Helical" evidence="6">
    <location>
        <begin position="255"/>
        <end position="275"/>
    </location>
</feature>
<feature type="transmembrane region" description="Helical" evidence="6">
    <location>
        <begin position="91"/>
        <end position="117"/>
    </location>
</feature>
<comment type="subcellular location">
    <subcellularLocation>
        <location evidence="1">Membrane</location>
        <topology evidence="1">Multi-pass membrane protein</topology>
    </subcellularLocation>
</comment>
<feature type="transmembrane region" description="Helical" evidence="6">
    <location>
        <begin position="205"/>
        <end position="223"/>
    </location>
</feature>
<feature type="transmembrane region" description="Helical" evidence="6">
    <location>
        <begin position="401"/>
        <end position="422"/>
    </location>
</feature>
<feature type="transmembrane region" description="Helical" evidence="6">
    <location>
        <begin position="58"/>
        <end position="79"/>
    </location>
</feature>
<accession>A0A3M8P8H8</accession>
<dbReference type="PANTHER" id="PTHR30618">
    <property type="entry name" value="NCS1 FAMILY PURINE/PYRIMIDINE TRANSPORTER"/>
    <property type="match status" value="1"/>
</dbReference>
<feature type="transmembrane region" description="Helical" evidence="6">
    <location>
        <begin position="32"/>
        <end position="52"/>
    </location>
</feature>
<comment type="similarity">
    <text evidence="2">Belongs to the purine-cytosine permease (2.A.39) family.</text>
</comment>
<dbReference type="RefSeq" id="WP_123164926.1">
    <property type="nucleotide sequence ID" value="NZ_RIAX01000004.1"/>
</dbReference>
<feature type="transmembrane region" description="Helical" evidence="6">
    <location>
        <begin position="428"/>
        <end position="447"/>
    </location>
</feature>
<evidence type="ECO:0000313" key="7">
    <source>
        <dbReference type="EMBL" id="RNF39731.1"/>
    </source>
</evidence>
<dbReference type="PANTHER" id="PTHR30618:SF0">
    <property type="entry name" value="PURINE-URACIL PERMEASE NCS1"/>
    <property type="match status" value="1"/>
</dbReference>
<feature type="transmembrane region" description="Helical" evidence="6">
    <location>
        <begin position="166"/>
        <end position="185"/>
    </location>
</feature>
<dbReference type="GO" id="GO:0005886">
    <property type="term" value="C:plasma membrane"/>
    <property type="evidence" value="ECO:0007669"/>
    <property type="project" value="TreeGrafter"/>
</dbReference>
<dbReference type="Gene3D" id="1.10.4160.10">
    <property type="entry name" value="Hydantoin permease"/>
    <property type="match status" value="1"/>
</dbReference>
<dbReference type="OrthoDB" id="9780088at2"/>
<evidence type="ECO:0000313" key="8">
    <source>
        <dbReference type="Proteomes" id="UP000275473"/>
    </source>
</evidence>
<feature type="transmembrane region" description="Helical" evidence="6">
    <location>
        <begin position="295"/>
        <end position="311"/>
    </location>
</feature>
<sequence>MQKTSEKGISLTGKDIMPTTDRERTISTFGFFLLWIGIAVQLVTFIAAAQLYPALSPVQIIIACIVGNLIVALLLTLLGDIGIKYGIPYAVFIRASFGYLGAHIPAFFRALPAIFWFGFQTWMGAYALNIIMEMLTGYSNLTLLIILFGAVQIINTAMGIKTISRFQWLAAPSIIIIGIYLQYVVMTSYSLTFGDIFSRGGEGGISMGYAIVVMMGTYITMALNAPDFTRFLKVNVKKGENNWFKLNKGSSIGHTFGLVGAMLMFTILGLTSGVATGNWNPIDVMVATMGANSPVVLIACLVFIILAQWSTNISANLLPPGYIIVNFFPRKISFATGAIVAGVIGLIAQPWAYADFVPQILMVITALLAPIVGIMFADYYLLRKRTLNTEELYKVDGQYKYWNNVNPAALIAYVPSGVSVLLFPDYGFFSALLIAAALYYTLMKLWICKVYPQPETEKPTANVEESVTLETLK</sequence>
<gene>
    <name evidence="7" type="ORF">EEX84_07110</name>
</gene>
<evidence type="ECO:0000256" key="4">
    <source>
        <dbReference type="ARBA" id="ARBA00022989"/>
    </source>
</evidence>
<feature type="transmembrane region" description="Helical" evidence="6">
    <location>
        <begin position="360"/>
        <end position="381"/>
    </location>
</feature>
<evidence type="ECO:0000256" key="2">
    <source>
        <dbReference type="ARBA" id="ARBA00008974"/>
    </source>
</evidence>
<keyword evidence="8" id="KW-1185">Reference proteome</keyword>
<feature type="transmembrane region" description="Helical" evidence="6">
    <location>
        <begin position="137"/>
        <end position="154"/>
    </location>
</feature>
<keyword evidence="5 6" id="KW-0472">Membrane</keyword>
<evidence type="ECO:0000256" key="6">
    <source>
        <dbReference type="SAM" id="Phobius"/>
    </source>
</evidence>
<protein>
    <submittedName>
        <fullName evidence="7">Thiamine permease</fullName>
    </submittedName>
</protein>
<dbReference type="Pfam" id="PF02133">
    <property type="entry name" value="Transp_cyt_pur"/>
    <property type="match status" value="1"/>
</dbReference>
<dbReference type="InterPro" id="IPR045225">
    <property type="entry name" value="Uracil/uridine/allantoin_perm"/>
</dbReference>
<proteinExistence type="inferred from homology"/>
<keyword evidence="3 6" id="KW-0812">Transmembrane</keyword>
<keyword evidence="4 6" id="KW-1133">Transmembrane helix</keyword>
<dbReference type="EMBL" id="RIAX01000004">
    <property type="protein sequence ID" value="RNF39731.1"/>
    <property type="molecule type" value="Genomic_DNA"/>
</dbReference>
<dbReference type="InterPro" id="IPR012681">
    <property type="entry name" value="NCS1"/>
</dbReference>
<evidence type="ECO:0000256" key="1">
    <source>
        <dbReference type="ARBA" id="ARBA00004141"/>
    </source>
</evidence>
<dbReference type="GO" id="GO:0015205">
    <property type="term" value="F:nucleobase transmembrane transporter activity"/>
    <property type="evidence" value="ECO:0007669"/>
    <property type="project" value="TreeGrafter"/>
</dbReference>
<comment type="caution">
    <text evidence="7">The sequence shown here is derived from an EMBL/GenBank/DDBJ whole genome shotgun (WGS) entry which is preliminary data.</text>
</comment>
<organism evidence="7 8">
    <name type="scientific">Planococcus salinus</name>
    <dbReference type="NCBI Taxonomy" id="1848460"/>
    <lineage>
        <taxon>Bacteria</taxon>
        <taxon>Bacillati</taxon>
        <taxon>Bacillota</taxon>
        <taxon>Bacilli</taxon>
        <taxon>Bacillales</taxon>
        <taxon>Caryophanaceae</taxon>
        <taxon>Planococcus</taxon>
    </lineage>
</organism>
<dbReference type="AlphaFoldDB" id="A0A3M8P8H8"/>
<feature type="transmembrane region" description="Helical" evidence="6">
    <location>
        <begin position="332"/>
        <end position="354"/>
    </location>
</feature>